<feature type="compositionally biased region" description="Low complexity" evidence="1">
    <location>
        <begin position="267"/>
        <end position="287"/>
    </location>
</feature>
<protein>
    <submittedName>
        <fullName evidence="2">Uncharacterized protein</fullName>
    </submittedName>
</protein>
<feature type="region of interest" description="Disordered" evidence="1">
    <location>
        <begin position="328"/>
        <end position="365"/>
    </location>
</feature>
<feature type="region of interest" description="Disordered" evidence="1">
    <location>
        <begin position="262"/>
        <end position="315"/>
    </location>
</feature>
<reference evidence="2 3" key="1">
    <citation type="journal article" date="2007" name="Nature">
        <title>Evolution of genes and genomes on the Drosophila phylogeny.</title>
        <authorList>
            <consortium name="Drosophila 12 Genomes Consortium"/>
            <person name="Clark A.G."/>
            <person name="Eisen M.B."/>
            <person name="Smith D.R."/>
            <person name="Bergman C.M."/>
            <person name="Oliver B."/>
            <person name="Markow T.A."/>
            <person name="Kaufman T.C."/>
            <person name="Kellis M."/>
            <person name="Gelbart W."/>
            <person name="Iyer V.N."/>
            <person name="Pollard D.A."/>
            <person name="Sackton T.B."/>
            <person name="Larracuente A.M."/>
            <person name="Singh N.D."/>
            <person name="Abad J.P."/>
            <person name="Abt D.N."/>
            <person name="Adryan B."/>
            <person name="Aguade M."/>
            <person name="Akashi H."/>
            <person name="Anderson W.W."/>
            <person name="Aquadro C.F."/>
            <person name="Ardell D.H."/>
            <person name="Arguello R."/>
            <person name="Artieri C.G."/>
            <person name="Barbash D.A."/>
            <person name="Barker D."/>
            <person name="Barsanti P."/>
            <person name="Batterham P."/>
            <person name="Batzoglou S."/>
            <person name="Begun D."/>
            <person name="Bhutkar A."/>
            <person name="Blanco E."/>
            <person name="Bosak S.A."/>
            <person name="Bradley R.K."/>
            <person name="Brand A.D."/>
            <person name="Brent M.R."/>
            <person name="Brooks A.N."/>
            <person name="Brown R.H."/>
            <person name="Butlin R.K."/>
            <person name="Caggese C."/>
            <person name="Calvi B.R."/>
            <person name="Bernardo de Carvalho A."/>
            <person name="Caspi A."/>
            <person name="Castrezana S."/>
            <person name="Celniker S.E."/>
            <person name="Chang J.L."/>
            <person name="Chapple C."/>
            <person name="Chatterji S."/>
            <person name="Chinwalla A."/>
            <person name="Civetta A."/>
            <person name="Clifton S.W."/>
            <person name="Comeron J.M."/>
            <person name="Costello J.C."/>
            <person name="Coyne J.A."/>
            <person name="Daub J."/>
            <person name="David R.G."/>
            <person name="Delcher A.L."/>
            <person name="Delehaunty K."/>
            <person name="Do C.B."/>
            <person name="Ebling H."/>
            <person name="Edwards K."/>
            <person name="Eickbush T."/>
            <person name="Evans J.D."/>
            <person name="Filipski A."/>
            <person name="Findeiss S."/>
            <person name="Freyhult E."/>
            <person name="Fulton L."/>
            <person name="Fulton R."/>
            <person name="Garcia A.C."/>
            <person name="Gardiner A."/>
            <person name="Garfield D.A."/>
            <person name="Garvin B.E."/>
            <person name="Gibson G."/>
            <person name="Gilbert D."/>
            <person name="Gnerre S."/>
            <person name="Godfrey J."/>
            <person name="Good R."/>
            <person name="Gotea V."/>
            <person name="Gravely B."/>
            <person name="Greenberg A.J."/>
            <person name="Griffiths-Jones S."/>
            <person name="Gross S."/>
            <person name="Guigo R."/>
            <person name="Gustafson E.A."/>
            <person name="Haerty W."/>
            <person name="Hahn M.W."/>
            <person name="Halligan D.L."/>
            <person name="Halpern A.L."/>
            <person name="Halter G.M."/>
            <person name="Han M.V."/>
            <person name="Heger A."/>
            <person name="Hillier L."/>
            <person name="Hinrichs A.S."/>
            <person name="Holmes I."/>
            <person name="Hoskins R.A."/>
            <person name="Hubisz M.J."/>
            <person name="Hultmark D."/>
            <person name="Huntley M.A."/>
            <person name="Jaffe D.B."/>
            <person name="Jagadeeshan S."/>
            <person name="Jeck W.R."/>
            <person name="Johnson J."/>
            <person name="Jones C.D."/>
            <person name="Jordan W.C."/>
            <person name="Karpen G.H."/>
            <person name="Kataoka E."/>
            <person name="Keightley P.D."/>
            <person name="Kheradpour P."/>
            <person name="Kirkness E.F."/>
            <person name="Koerich L.B."/>
            <person name="Kristiansen K."/>
            <person name="Kudrna D."/>
            <person name="Kulathinal R.J."/>
            <person name="Kumar S."/>
            <person name="Kwok R."/>
            <person name="Lander E."/>
            <person name="Langley C.H."/>
            <person name="Lapoint R."/>
            <person name="Lazzaro B.P."/>
            <person name="Lee S.J."/>
            <person name="Levesque L."/>
            <person name="Li R."/>
            <person name="Lin C.F."/>
            <person name="Lin M.F."/>
            <person name="Lindblad-Toh K."/>
            <person name="Llopart A."/>
            <person name="Long M."/>
            <person name="Low L."/>
            <person name="Lozovsky E."/>
            <person name="Lu J."/>
            <person name="Luo M."/>
            <person name="Machado C.A."/>
            <person name="Makalowski W."/>
            <person name="Marzo M."/>
            <person name="Matsuda M."/>
            <person name="Matzkin L."/>
            <person name="McAllister B."/>
            <person name="McBride C.S."/>
            <person name="McKernan B."/>
            <person name="McKernan K."/>
            <person name="Mendez-Lago M."/>
            <person name="Minx P."/>
            <person name="Mollenhauer M.U."/>
            <person name="Montooth K."/>
            <person name="Mount S.M."/>
            <person name="Mu X."/>
            <person name="Myers E."/>
            <person name="Negre B."/>
            <person name="Newfeld S."/>
            <person name="Nielsen R."/>
            <person name="Noor M.A."/>
            <person name="O'Grady P."/>
            <person name="Pachter L."/>
            <person name="Papaceit M."/>
            <person name="Parisi M.J."/>
            <person name="Parisi M."/>
            <person name="Parts L."/>
            <person name="Pedersen J.S."/>
            <person name="Pesole G."/>
            <person name="Phillippy A.M."/>
            <person name="Ponting C.P."/>
            <person name="Pop M."/>
            <person name="Porcelli D."/>
            <person name="Powell J.R."/>
            <person name="Prohaska S."/>
            <person name="Pruitt K."/>
            <person name="Puig M."/>
            <person name="Quesneville H."/>
            <person name="Ram K.R."/>
            <person name="Rand D."/>
            <person name="Rasmussen M.D."/>
            <person name="Reed L.K."/>
            <person name="Reenan R."/>
            <person name="Reily A."/>
            <person name="Remington K.A."/>
            <person name="Rieger T.T."/>
            <person name="Ritchie M.G."/>
            <person name="Robin C."/>
            <person name="Rogers Y.H."/>
            <person name="Rohde C."/>
            <person name="Rozas J."/>
            <person name="Rubenfield M.J."/>
            <person name="Ruiz A."/>
            <person name="Russo S."/>
            <person name="Salzberg S.L."/>
            <person name="Sanchez-Gracia A."/>
            <person name="Saranga D.J."/>
            <person name="Sato H."/>
            <person name="Schaeffer S.W."/>
            <person name="Schatz M.C."/>
            <person name="Schlenke T."/>
            <person name="Schwartz R."/>
            <person name="Segarra C."/>
            <person name="Singh R.S."/>
            <person name="Sirot L."/>
            <person name="Sirota M."/>
            <person name="Sisneros N.B."/>
            <person name="Smith C.D."/>
            <person name="Smith T.F."/>
            <person name="Spieth J."/>
            <person name="Stage D.E."/>
            <person name="Stark A."/>
            <person name="Stephan W."/>
            <person name="Strausberg R.L."/>
            <person name="Strempel S."/>
            <person name="Sturgill D."/>
            <person name="Sutton G."/>
            <person name="Sutton G.G."/>
            <person name="Tao W."/>
            <person name="Teichmann S."/>
            <person name="Tobari Y.N."/>
            <person name="Tomimura Y."/>
            <person name="Tsolas J.M."/>
            <person name="Valente V.L."/>
            <person name="Venter E."/>
            <person name="Venter J.C."/>
            <person name="Vicario S."/>
            <person name="Vieira F.G."/>
            <person name="Vilella A.J."/>
            <person name="Villasante A."/>
            <person name="Walenz B."/>
            <person name="Wang J."/>
            <person name="Wasserman M."/>
            <person name="Watts T."/>
            <person name="Wilson D."/>
            <person name="Wilson R.K."/>
            <person name="Wing R.A."/>
            <person name="Wolfner M.F."/>
            <person name="Wong A."/>
            <person name="Wong G.K."/>
            <person name="Wu C.I."/>
            <person name="Wu G."/>
            <person name="Yamamoto D."/>
            <person name="Yang H.P."/>
            <person name="Yang S.P."/>
            <person name="Yorke J.A."/>
            <person name="Yoshida K."/>
            <person name="Zdobnov E."/>
            <person name="Zhang P."/>
            <person name="Zhang Y."/>
            <person name="Zimin A.V."/>
            <person name="Baldwin J."/>
            <person name="Abdouelleil A."/>
            <person name="Abdulkadir J."/>
            <person name="Abebe A."/>
            <person name="Abera B."/>
            <person name="Abreu J."/>
            <person name="Acer S.C."/>
            <person name="Aftuck L."/>
            <person name="Alexander A."/>
            <person name="An P."/>
            <person name="Anderson E."/>
            <person name="Anderson S."/>
            <person name="Arachi H."/>
            <person name="Azer M."/>
            <person name="Bachantsang P."/>
            <person name="Barry A."/>
            <person name="Bayul T."/>
            <person name="Berlin A."/>
            <person name="Bessette D."/>
            <person name="Bloom T."/>
            <person name="Blye J."/>
            <person name="Boguslavskiy L."/>
            <person name="Bonnet C."/>
            <person name="Boukhgalter B."/>
            <person name="Bourzgui I."/>
            <person name="Brown A."/>
            <person name="Cahill P."/>
            <person name="Channer S."/>
            <person name="Cheshatsang Y."/>
            <person name="Chuda L."/>
            <person name="Citroen M."/>
            <person name="Collymore A."/>
            <person name="Cooke P."/>
            <person name="Costello M."/>
            <person name="D'Aco K."/>
            <person name="Daza R."/>
            <person name="De Haan G."/>
            <person name="DeGray S."/>
            <person name="DeMaso C."/>
            <person name="Dhargay N."/>
            <person name="Dooley K."/>
            <person name="Dooley E."/>
            <person name="Doricent M."/>
            <person name="Dorje P."/>
            <person name="Dorjee K."/>
            <person name="Dupes A."/>
            <person name="Elong R."/>
            <person name="Falk J."/>
            <person name="Farina A."/>
            <person name="Faro S."/>
            <person name="Ferguson D."/>
            <person name="Fisher S."/>
            <person name="Foley C.D."/>
            <person name="Franke A."/>
            <person name="Friedrich D."/>
            <person name="Gadbois L."/>
            <person name="Gearin G."/>
            <person name="Gearin C.R."/>
            <person name="Giannoukos G."/>
            <person name="Goode T."/>
            <person name="Graham J."/>
            <person name="Grandbois E."/>
            <person name="Grewal S."/>
            <person name="Gyaltsen K."/>
            <person name="Hafez N."/>
            <person name="Hagos B."/>
            <person name="Hall J."/>
            <person name="Henson C."/>
            <person name="Hollinger A."/>
            <person name="Honan T."/>
            <person name="Huard M.D."/>
            <person name="Hughes L."/>
            <person name="Hurhula B."/>
            <person name="Husby M.E."/>
            <person name="Kamat A."/>
            <person name="Kanga B."/>
            <person name="Kashin S."/>
            <person name="Khazanovich D."/>
            <person name="Kisner P."/>
            <person name="Lance K."/>
            <person name="Lara M."/>
            <person name="Lee W."/>
            <person name="Lennon N."/>
            <person name="Letendre F."/>
            <person name="LeVine R."/>
            <person name="Lipovsky A."/>
            <person name="Liu X."/>
            <person name="Liu J."/>
            <person name="Liu S."/>
            <person name="Lokyitsang T."/>
            <person name="Lokyitsang Y."/>
            <person name="Lubonja R."/>
            <person name="Lui A."/>
            <person name="MacDonald P."/>
            <person name="Magnisalis V."/>
            <person name="Maru K."/>
            <person name="Matthews C."/>
            <person name="McCusker W."/>
            <person name="McDonough S."/>
            <person name="Mehta T."/>
            <person name="Meldrim J."/>
            <person name="Meneus L."/>
            <person name="Mihai O."/>
            <person name="Mihalev A."/>
            <person name="Mihova T."/>
            <person name="Mittelman R."/>
            <person name="Mlenga V."/>
            <person name="Montmayeur A."/>
            <person name="Mulrain L."/>
            <person name="Navidi A."/>
            <person name="Naylor J."/>
            <person name="Negash T."/>
            <person name="Nguyen T."/>
            <person name="Nguyen N."/>
            <person name="Nicol R."/>
            <person name="Norbu C."/>
            <person name="Norbu N."/>
            <person name="Novod N."/>
            <person name="O'Neill B."/>
            <person name="Osman S."/>
            <person name="Markiewicz E."/>
            <person name="Oyono O.L."/>
            <person name="Patti C."/>
            <person name="Phunkhang P."/>
            <person name="Pierre F."/>
            <person name="Priest M."/>
            <person name="Raghuraman S."/>
            <person name="Rege F."/>
            <person name="Reyes R."/>
            <person name="Rise C."/>
            <person name="Rogov P."/>
            <person name="Ross K."/>
            <person name="Ryan E."/>
            <person name="Settipalli S."/>
            <person name="Shea T."/>
            <person name="Sherpa N."/>
            <person name="Shi L."/>
            <person name="Shih D."/>
            <person name="Sparrow T."/>
            <person name="Spaulding J."/>
            <person name="Stalker J."/>
            <person name="Stange-Thomann N."/>
            <person name="Stavropoulos S."/>
            <person name="Stone C."/>
            <person name="Strader C."/>
            <person name="Tesfaye S."/>
            <person name="Thomson T."/>
            <person name="Thoulutsang Y."/>
            <person name="Thoulutsang D."/>
            <person name="Topham K."/>
            <person name="Topping I."/>
            <person name="Tsamla T."/>
            <person name="Vassiliev H."/>
            <person name="Vo A."/>
            <person name="Wangchuk T."/>
            <person name="Wangdi T."/>
            <person name="Weiand M."/>
            <person name="Wilkinson J."/>
            <person name="Wilson A."/>
            <person name="Yadav S."/>
            <person name="Young G."/>
            <person name="Yu Q."/>
            <person name="Zembek L."/>
            <person name="Zhong D."/>
            <person name="Zimmer A."/>
            <person name="Zwirko Z."/>
            <person name="Jaffe D.B."/>
            <person name="Alvarez P."/>
            <person name="Brockman W."/>
            <person name="Butler J."/>
            <person name="Chin C."/>
            <person name="Gnerre S."/>
            <person name="Grabherr M."/>
            <person name="Kleber M."/>
            <person name="Mauceli E."/>
            <person name="MacCallum I."/>
        </authorList>
    </citation>
    <scope>NUCLEOTIDE SEQUENCE [LARGE SCALE GENOMIC DNA]</scope>
    <source>
        <strain evidence="3">Tucson 15010-1051.87</strain>
    </source>
</reference>
<dbReference type="Proteomes" id="UP000008792">
    <property type="component" value="Unassembled WGS sequence"/>
</dbReference>
<feature type="compositionally biased region" description="Low complexity" evidence="1">
    <location>
        <begin position="214"/>
        <end position="237"/>
    </location>
</feature>
<proteinExistence type="predicted"/>
<feature type="non-terminal residue" evidence="2">
    <location>
        <position position="1"/>
    </location>
</feature>
<feature type="compositionally biased region" description="Basic and acidic residues" evidence="1">
    <location>
        <begin position="190"/>
        <end position="212"/>
    </location>
</feature>
<evidence type="ECO:0000313" key="3">
    <source>
        <dbReference type="Proteomes" id="UP000008792"/>
    </source>
</evidence>
<evidence type="ECO:0000313" key="2">
    <source>
        <dbReference type="EMBL" id="KRF81922.1"/>
    </source>
</evidence>
<dbReference type="OrthoDB" id="6346805at2759"/>
<evidence type="ECO:0000256" key="1">
    <source>
        <dbReference type="SAM" id="MobiDB-lite"/>
    </source>
</evidence>
<name>A0A0Q9WBT0_DROVI</name>
<organism evidence="2 3">
    <name type="scientific">Drosophila virilis</name>
    <name type="common">Fruit fly</name>
    <dbReference type="NCBI Taxonomy" id="7244"/>
    <lineage>
        <taxon>Eukaryota</taxon>
        <taxon>Metazoa</taxon>
        <taxon>Ecdysozoa</taxon>
        <taxon>Arthropoda</taxon>
        <taxon>Hexapoda</taxon>
        <taxon>Insecta</taxon>
        <taxon>Pterygota</taxon>
        <taxon>Neoptera</taxon>
        <taxon>Endopterygota</taxon>
        <taxon>Diptera</taxon>
        <taxon>Brachycera</taxon>
        <taxon>Muscomorpha</taxon>
        <taxon>Ephydroidea</taxon>
        <taxon>Drosophilidae</taxon>
        <taxon>Drosophila</taxon>
    </lineage>
</organism>
<gene>
    <name evidence="2" type="primary">Dvir\GJ20102</name>
    <name evidence="2" type="ORF">Dvir_GJ20102</name>
</gene>
<feature type="region of interest" description="Disordered" evidence="1">
    <location>
        <begin position="161"/>
        <end position="240"/>
    </location>
</feature>
<dbReference type="EMBL" id="CH940649">
    <property type="protein sequence ID" value="KRF81922.1"/>
    <property type="molecule type" value="Genomic_DNA"/>
</dbReference>
<keyword evidence="3" id="KW-1185">Reference proteome</keyword>
<dbReference type="FunCoup" id="A0A0Q9WBT0">
    <property type="interactions" value="1"/>
</dbReference>
<sequence>LAARNSPQDDAEVIAVPQARPTASDPAFRDFKGVIDTGAEIPFLQPDPSVFHFNLGIPHSFDDIFRRLRARLWPIAVDSDEIAGSGDSSESLTPLSFGLRPLTTLSDKNGNTTSTVKVVNGHKVEINETVYGDANSSFKVRLVNVRPLESGEQVAEGVINNHGDFKPVSSPSTSAPPQQRHELDDSEEDNDRREPLEKQPKDNEVRDIDEPQRTSTTTTTTTTTKATTATSTLASSSPIEDTLAEASDIKQTEQTIMADLMEDVQRQEQQMELQQQQEQQLDAAQDAGTMAHNEETEMPLPDGDNDGDGDSHNATEAESLVAIENFGDASDRELVVEPESEPQLYREREELESSDDEEDGRATPVEMSDTFNDEWATLEADAESDADAAAVADPGNDLNNHIDIYENFAPVDLSNDIAVNDVAAANPNYPYNPDAELIELPAAVQTVPKFEKLSLLTPPTPHMK</sequence>
<dbReference type="AlphaFoldDB" id="A0A0Q9WBT0"/>
<dbReference type="eggNOG" id="ENOG502SF4P">
    <property type="taxonomic scope" value="Eukaryota"/>
</dbReference>
<accession>A0A0Q9WBT0</accession>
<dbReference type="InParanoid" id="A0A0Q9WBT0"/>